<keyword evidence="1 2" id="KW-0732">Signal</keyword>
<feature type="domain" description="SLH" evidence="3">
    <location>
        <begin position="1289"/>
        <end position="1349"/>
    </location>
</feature>
<feature type="domain" description="SLH" evidence="3">
    <location>
        <begin position="1418"/>
        <end position="1478"/>
    </location>
</feature>
<dbReference type="EMBL" id="CP041217">
    <property type="protein sequence ID" value="QDH20863.1"/>
    <property type="molecule type" value="Genomic_DNA"/>
</dbReference>
<evidence type="ECO:0000313" key="4">
    <source>
        <dbReference type="EMBL" id="QDH20863.1"/>
    </source>
</evidence>
<dbReference type="InterPro" id="IPR011801">
    <property type="entry name" value="Swm_rep_I_cyn"/>
</dbReference>
<dbReference type="InterPro" id="IPR014755">
    <property type="entry name" value="Cu-Rt/internalin_Ig-like"/>
</dbReference>
<evidence type="ECO:0000259" key="3">
    <source>
        <dbReference type="PROSITE" id="PS51272"/>
    </source>
</evidence>
<evidence type="ECO:0000256" key="2">
    <source>
        <dbReference type="SAM" id="SignalP"/>
    </source>
</evidence>
<name>A0A4Y6UT32_SACBS</name>
<dbReference type="Gene3D" id="2.60.40.1220">
    <property type="match status" value="1"/>
</dbReference>
<dbReference type="Pfam" id="PF13205">
    <property type="entry name" value="Big_5"/>
    <property type="match status" value="4"/>
</dbReference>
<accession>A0A4Y6UT32</accession>
<dbReference type="Pfam" id="PF00395">
    <property type="entry name" value="SLH"/>
    <property type="match status" value="3"/>
</dbReference>
<dbReference type="RefSeq" id="WP_141447412.1">
    <property type="nucleotide sequence ID" value="NZ_CP041217.1"/>
</dbReference>
<feature type="chain" id="PRO_5021432316" description="SLH domain-containing protein" evidence="2">
    <location>
        <begin position="22"/>
        <end position="1478"/>
    </location>
</feature>
<gene>
    <name evidence="4" type="ORF">FFV09_08380</name>
</gene>
<reference evidence="4 5" key="1">
    <citation type="submission" date="2019-06" db="EMBL/GenBank/DDBJ databases">
        <title>Saccharibacillus brassicae sp. nov., an endophytic bacterium isolated from Chinese cabbage seeds (Brassica pekinensis).</title>
        <authorList>
            <person name="Jiang L."/>
            <person name="Lee J."/>
            <person name="Kim S.W."/>
        </authorList>
    </citation>
    <scope>NUCLEOTIDE SEQUENCE [LARGE SCALE GENOMIC DNA]</scope>
    <source>
        <strain evidence="5">KCTC 43072 / ATSA2</strain>
    </source>
</reference>
<dbReference type="NCBIfam" id="TIGR02059">
    <property type="entry name" value="swm_rep_I"/>
    <property type="match status" value="3"/>
</dbReference>
<dbReference type="OrthoDB" id="2675126at2"/>
<organism evidence="4 5">
    <name type="scientific">Saccharibacillus brassicae</name>
    <dbReference type="NCBI Taxonomy" id="2583377"/>
    <lineage>
        <taxon>Bacteria</taxon>
        <taxon>Bacillati</taxon>
        <taxon>Bacillota</taxon>
        <taxon>Bacilli</taxon>
        <taxon>Bacillales</taxon>
        <taxon>Paenibacillaceae</taxon>
        <taxon>Saccharibacillus</taxon>
    </lineage>
</organism>
<evidence type="ECO:0000256" key="1">
    <source>
        <dbReference type="ARBA" id="ARBA00022729"/>
    </source>
</evidence>
<feature type="domain" description="SLH" evidence="3">
    <location>
        <begin position="1350"/>
        <end position="1413"/>
    </location>
</feature>
<proteinExistence type="predicted"/>
<feature type="signal peptide" evidence="2">
    <location>
        <begin position="1"/>
        <end position="21"/>
    </location>
</feature>
<dbReference type="Pfam" id="PF13753">
    <property type="entry name" value="SWM_repeat"/>
    <property type="match status" value="3"/>
</dbReference>
<evidence type="ECO:0000313" key="5">
    <source>
        <dbReference type="Proteomes" id="UP000316968"/>
    </source>
</evidence>
<dbReference type="Proteomes" id="UP000316968">
    <property type="component" value="Chromosome"/>
</dbReference>
<dbReference type="InterPro" id="IPR001119">
    <property type="entry name" value="SLH_dom"/>
</dbReference>
<dbReference type="KEGG" id="saca:FFV09_08380"/>
<keyword evidence="5" id="KW-1185">Reference proteome</keyword>
<protein>
    <recommendedName>
        <fullName evidence="3">SLH domain-containing protein</fullName>
    </recommendedName>
</protein>
<sequence length="1478" mass="154330">MKNKIALAMASLMMINLLAPAAWETMGGAQSSNIAAAAEAEATASVQVYSPAVKAPNVSLTPGFLLTFDRAVKLAEGAADKTFVLKKQSDNTTVRTIRGRELQFQTEGTQVVLPSDQLKLEPNTGYYILADAGILSPVLKDTEIQQGVSAKVWTGITSAITWTFKTGAEADTTDPELTATSPSNDEIGVKSGFKMGLAFSEAVAAAEGDIVLTQEDPALPDNKAILKIPVLSEKVSGLGTANVSIKPDAEFLKPGVRYRAHVDANVFADMSGRFYAKAIDWTFRTESANNVAPTILTQNPQNGLSGAGTDGTLSIRFSEPVVPNKGTEALPNKGGVSIYRLNDGKLIQTLTPSEFKMDSETGAQASASYKGLERGTTYYVLADADLFRDLDGTPFAGIPTSRTWTFTTTGDALALSAMTPQTGTTGVTAGSNLQLTFSRNVYPNSGTGSLRIVRNDGVTDTVTLGSGRITGGGTKTMTITPATPLVSGYTYTVEVPAGLFGDSEGNVYPKAGQPLTWSFSTMADTGLLQMSSLYPTDRSTSVPTDAKPTIRFNRNVALSGTGITLYRSGGAKVEAEAVVNPANAAEVILTPKEKLAPGTFYYVDLENGAVRDRVNTGIAFAGIKGSTSWSFQTSSSDSTLPVIQSAKMDSPTLIRLAYNKSLNVSQTPLLASYTVWVNGEKRVPGSAYISGDSVYIRLDTGIAVGQDVKVSYDPGVRPLIDYNANAAASLSSYAVTNGIDSAMPKPKEGNVYGSMITLIFENGVKAPTSQAARQFTVTAGGRSYEVRSLSSSAQALLLYLDAAVPDGAVVKVNYTPAGYPLQDVLGQNISAFSDFSIRNLMDTRPPEFVNAELAGTELVLNYNETLRTDALPTNSQFSVLSGGNPVYVNGVKVTGSQVRLTLASSLIANGNITVSYVPGTLKLADLNANAAGYLNLQPVDAASGTSGIRTASGNAGQVAVTFTGSLLTPAEAAYKQFSVTADNNALEVTSASFAGSTLTLKLGTELKAGQVVMLSYMPGGTPLKNVSGTPVIGFNRMPVQNVTGTTKATDPATTPAADGSILPASEFGKEMTILARSAAVSSDATSALNTNTHRYTLNAAELQKALDAAFARSSKNGAVVFEVPDAETAGVVAIPIQPLKDAYAKHDGLSFTVRHKDIAYELPLASLAGVSGGSDAQLNVQLETVPAASLGRTITMLSDADAQMLTGPVDIRTSVSPSGSAQSSGQNVDLLGTYRLKLNVNAPASRTSVVYFDGTSTSPSFVPTKTNAQSAGMLLTGDFTGGRTLIPVNSTRTVSGAAGHWSQDTVNELGAKYVLSPTLFNAFAPKANMTRGEFAELISRGFGLSSDAAAAAAFSDIGYSKVPIGSIGAAVKAGIINGNTDGTFRPNDSITREQMAIMMVRALNYTGTELTLDGSASQVLSSFKDKAKIKFVDEAAKAVQAGVIQGASGGKFNPQGSATKAEAATMLQRVLQKSGYLN</sequence>
<dbReference type="InterPro" id="IPR032812">
    <property type="entry name" value="SbsA_Ig"/>
</dbReference>
<dbReference type="InterPro" id="IPR028059">
    <property type="entry name" value="SWM_rpt"/>
</dbReference>
<dbReference type="PROSITE" id="PS51272">
    <property type="entry name" value="SLH"/>
    <property type="match status" value="3"/>
</dbReference>